<evidence type="ECO:0000256" key="5">
    <source>
        <dbReference type="ARBA" id="ARBA00023136"/>
    </source>
</evidence>
<feature type="transmembrane region" description="Helical" evidence="7">
    <location>
        <begin position="281"/>
        <end position="305"/>
    </location>
</feature>
<proteinExistence type="inferred from homology"/>
<feature type="transmembrane region" description="Helical" evidence="7">
    <location>
        <begin position="375"/>
        <end position="399"/>
    </location>
</feature>
<feature type="domain" description="ABC3 transporter permease C-terminal" evidence="8">
    <location>
        <begin position="326"/>
        <end position="429"/>
    </location>
</feature>
<evidence type="ECO:0000256" key="2">
    <source>
        <dbReference type="ARBA" id="ARBA00022475"/>
    </source>
</evidence>
<name>A0A7K3M9N4_9ACTN</name>
<feature type="domain" description="ABC3 transporter permease C-terminal" evidence="8">
    <location>
        <begin position="63"/>
        <end position="176"/>
    </location>
</feature>
<dbReference type="PANTHER" id="PTHR30572:SF4">
    <property type="entry name" value="ABC TRANSPORTER PERMEASE YTRF"/>
    <property type="match status" value="1"/>
</dbReference>
<evidence type="ECO:0000313" key="10">
    <source>
        <dbReference type="Proteomes" id="UP000460435"/>
    </source>
</evidence>
<feature type="transmembrane region" description="Helical" evidence="7">
    <location>
        <begin position="194"/>
        <end position="216"/>
    </location>
</feature>
<evidence type="ECO:0000259" key="8">
    <source>
        <dbReference type="Pfam" id="PF02687"/>
    </source>
</evidence>
<evidence type="ECO:0000256" key="4">
    <source>
        <dbReference type="ARBA" id="ARBA00022989"/>
    </source>
</evidence>
<dbReference type="PANTHER" id="PTHR30572">
    <property type="entry name" value="MEMBRANE COMPONENT OF TRANSPORTER-RELATED"/>
    <property type="match status" value="1"/>
</dbReference>
<feature type="transmembrane region" description="Helical" evidence="7">
    <location>
        <begin position="150"/>
        <end position="173"/>
    </location>
</feature>
<dbReference type="EMBL" id="WLZY01000009">
    <property type="protein sequence ID" value="NDL59976.1"/>
    <property type="molecule type" value="Genomic_DNA"/>
</dbReference>
<feature type="transmembrane region" description="Helical" evidence="7">
    <location>
        <begin position="411"/>
        <end position="429"/>
    </location>
</feature>
<gene>
    <name evidence="9" type="ORF">F7O44_23155</name>
</gene>
<feature type="transmembrane region" description="Helical" evidence="7">
    <location>
        <begin position="325"/>
        <end position="347"/>
    </location>
</feature>
<feature type="transmembrane region" description="Helical" evidence="7">
    <location>
        <begin position="54"/>
        <end position="72"/>
    </location>
</feature>
<comment type="caution">
    <text evidence="9">The sequence shown here is derived from an EMBL/GenBank/DDBJ whole genome shotgun (WGS) entry which is preliminary data.</text>
</comment>
<dbReference type="InterPro" id="IPR050250">
    <property type="entry name" value="Macrolide_Exporter_MacB"/>
</dbReference>
<keyword evidence="4 7" id="KW-1133">Transmembrane helix</keyword>
<feature type="transmembrane region" description="Helical" evidence="7">
    <location>
        <begin position="236"/>
        <end position="260"/>
    </location>
</feature>
<dbReference type="InterPro" id="IPR003838">
    <property type="entry name" value="ABC3_permease_C"/>
</dbReference>
<dbReference type="AlphaFoldDB" id="A0A7K3M9N4"/>
<keyword evidence="3 7" id="KW-0812">Transmembrane</keyword>
<evidence type="ECO:0000256" key="3">
    <source>
        <dbReference type="ARBA" id="ARBA00022692"/>
    </source>
</evidence>
<organism evidence="9 10">
    <name type="scientific">Phytoactinopolyspora mesophila</name>
    <dbReference type="NCBI Taxonomy" id="2650750"/>
    <lineage>
        <taxon>Bacteria</taxon>
        <taxon>Bacillati</taxon>
        <taxon>Actinomycetota</taxon>
        <taxon>Actinomycetes</taxon>
        <taxon>Jiangellales</taxon>
        <taxon>Jiangellaceae</taxon>
        <taxon>Phytoactinopolyspora</taxon>
    </lineage>
</organism>
<comment type="similarity">
    <text evidence="6">Belongs to the ABC-4 integral membrane protein family.</text>
</comment>
<keyword evidence="10" id="KW-1185">Reference proteome</keyword>
<dbReference type="GO" id="GO:0022857">
    <property type="term" value="F:transmembrane transporter activity"/>
    <property type="evidence" value="ECO:0007669"/>
    <property type="project" value="TreeGrafter"/>
</dbReference>
<sequence length="445" mass="45170">MPALALRSLRYRSAAFSATFVSVLLGTAVIGAFATLFEVAAGPVAPHDAEALRIMGAVVGGWGALIVLYSVASTVGITVERRGVEIGLLRTIGATPGQARRLVRVETLVVCLVAALLGALVASVAGRVLLSALRSSGLVASAEYRGGFVSLAITVAGVLVVCLGAAAIAGWRATRGAPSVAGREDSASQGAMPWWRIAVALGLIGCGIAPAIVTVTVTKNSADPYEAMATSGSNSIMVGIGLAVLAPLLLRVGAALARPVAGGRSVETYLAAYNTARRSHLLAGVLAPVIVLTSVSVGTLMLVGIDGRTLAVSTPDGRTINLLNNVVVAMLCLFAAIMVVNAFAVLVEHRRAELRRLWLLGATPAQVRGSVVAEAVVVAAVGIVSGLIASLTTMVPFAIARGEGLVPDGQLWLPPTLAAAVIALTVLSARRAVRRVVGSALAQAA</sequence>
<feature type="transmembrane region" description="Helical" evidence="7">
    <location>
        <begin position="108"/>
        <end position="130"/>
    </location>
</feature>
<evidence type="ECO:0000256" key="1">
    <source>
        <dbReference type="ARBA" id="ARBA00004651"/>
    </source>
</evidence>
<evidence type="ECO:0000313" key="9">
    <source>
        <dbReference type="EMBL" id="NDL59976.1"/>
    </source>
</evidence>
<dbReference type="Pfam" id="PF02687">
    <property type="entry name" value="FtsX"/>
    <property type="match status" value="2"/>
</dbReference>
<reference evidence="9 10" key="1">
    <citation type="submission" date="2019-11" db="EMBL/GenBank/DDBJ databases">
        <authorList>
            <person name="Li X.-J."/>
            <person name="Feng X.-M."/>
        </authorList>
    </citation>
    <scope>NUCLEOTIDE SEQUENCE [LARGE SCALE GENOMIC DNA]</scope>
    <source>
        <strain evidence="9 10">XMNu-373</strain>
    </source>
</reference>
<evidence type="ECO:0000256" key="7">
    <source>
        <dbReference type="SAM" id="Phobius"/>
    </source>
</evidence>
<keyword evidence="5 7" id="KW-0472">Membrane</keyword>
<dbReference type="GO" id="GO:0005886">
    <property type="term" value="C:plasma membrane"/>
    <property type="evidence" value="ECO:0007669"/>
    <property type="project" value="UniProtKB-SubCell"/>
</dbReference>
<comment type="subcellular location">
    <subcellularLocation>
        <location evidence="1">Cell membrane</location>
        <topology evidence="1">Multi-pass membrane protein</topology>
    </subcellularLocation>
</comment>
<protein>
    <submittedName>
        <fullName evidence="9">FtsX-like permease family protein</fullName>
    </submittedName>
</protein>
<evidence type="ECO:0000256" key="6">
    <source>
        <dbReference type="ARBA" id="ARBA00038076"/>
    </source>
</evidence>
<keyword evidence="2" id="KW-1003">Cell membrane</keyword>
<accession>A0A7K3M9N4</accession>
<dbReference type="Proteomes" id="UP000460435">
    <property type="component" value="Unassembled WGS sequence"/>
</dbReference>
<feature type="transmembrane region" description="Helical" evidence="7">
    <location>
        <begin position="12"/>
        <end position="34"/>
    </location>
</feature>
<dbReference type="RefSeq" id="WP_162452684.1">
    <property type="nucleotide sequence ID" value="NZ_WLZY01000009.1"/>
</dbReference>